<dbReference type="Proteomes" id="UP000183974">
    <property type="component" value="Unassembled WGS sequence"/>
</dbReference>
<reference evidence="3 4" key="1">
    <citation type="submission" date="2016-11" db="EMBL/GenBank/DDBJ databases">
        <authorList>
            <person name="Jaros S."/>
            <person name="Januszkiewicz K."/>
            <person name="Wedrychowicz H."/>
        </authorList>
    </citation>
    <scope>NUCLEOTIDE SEQUENCE [LARGE SCALE GENOMIC DNA]</scope>
    <source>
        <strain evidence="3 4">DSM 29589</strain>
    </source>
</reference>
<evidence type="ECO:0000313" key="4">
    <source>
        <dbReference type="Proteomes" id="UP000183974"/>
    </source>
</evidence>
<feature type="region of interest" description="Disordered" evidence="1">
    <location>
        <begin position="122"/>
        <end position="169"/>
    </location>
</feature>
<keyword evidence="3" id="KW-0255">Endonuclease</keyword>
<name>A0A1M6XQT3_9RHOB</name>
<sequence length="246" mass="25375">MSNSEGWSMCRIVCWAIAAIVGVLVLWGTTSAVGFVAAVLAGAAIAVFLGLVLTRLFCAAAGQPVATSHAVKDTATDVADKARTVAADTAKVARDAGEKAAGAAKDATGDIAEAAKSAKGTAGDAVETTKASGKDAIPDYDGDGVKEGTEEGSRPEGLSAPRGGNADDLKQIKGIGPKLELLCNELGFYHFDQIAGWGVDEVAWVDANLKGFRGRVSRDNWVEQARILAGGSDTEFSKRVEDGDVY</sequence>
<feature type="compositionally biased region" description="Basic and acidic residues" evidence="1">
    <location>
        <begin position="132"/>
        <end position="154"/>
    </location>
</feature>
<keyword evidence="2" id="KW-0472">Membrane</keyword>
<keyword evidence="3" id="KW-0378">Hydrolase</keyword>
<dbReference type="EMBL" id="FRBR01000001">
    <property type="protein sequence ID" value="SHL08314.1"/>
    <property type="molecule type" value="Genomic_DNA"/>
</dbReference>
<dbReference type="OrthoDB" id="9807941at2"/>
<accession>A0A1M6XQT3</accession>
<proteinExistence type="predicted"/>
<keyword evidence="4" id="KW-1185">Reference proteome</keyword>
<dbReference type="GO" id="GO:0004519">
    <property type="term" value="F:endonuclease activity"/>
    <property type="evidence" value="ECO:0007669"/>
    <property type="project" value="UniProtKB-KW"/>
</dbReference>
<protein>
    <submittedName>
        <fullName evidence="3">Predicted 5' DNA nuclease, flap endonuclease-1-like, helix-3-turn-helix (H3TH) domain</fullName>
    </submittedName>
</protein>
<dbReference type="Gene3D" id="1.10.150.20">
    <property type="entry name" value="5' to 3' exonuclease, C-terminal subdomain"/>
    <property type="match status" value="1"/>
</dbReference>
<evidence type="ECO:0000256" key="1">
    <source>
        <dbReference type="SAM" id="MobiDB-lite"/>
    </source>
</evidence>
<dbReference type="RefSeq" id="WP_073032359.1">
    <property type="nucleotide sequence ID" value="NZ_FRBR01000001.1"/>
</dbReference>
<keyword evidence="3" id="KW-0540">Nuclease</keyword>
<gene>
    <name evidence="3" type="ORF">SAMN05444398_101527</name>
</gene>
<dbReference type="AlphaFoldDB" id="A0A1M6XQT3"/>
<evidence type="ECO:0000256" key="2">
    <source>
        <dbReference type="SAM" id="Phobius"/>
    </source>
</evidence>
<evidence type="ECO:0000313" key="3">
    <source>
        <dbReference type="EMBL" id="SHL08314.1"/>
    </source>
</evidence>
<keyword evidence="2" id="KW-0812">Transmembrane</keyword>
<organism evidence="3 4">
    <name type="scientific">Roseovarius pacificus</name>
    <dbReference type="NCBI Taxonomy" id="337701"/>
    <lineage>
        <taxon>Bacteria</taxon>
        <taxon>Pseudomonadati</taxon>
        <taxon>Pseudomonadota</taxon>
        <taxon>Alphaproteobacteria</taxon>
        <taxon>Rhodobacterales</taxon>
        <taxon>Roseobacteraceae</taxon>
        <taxon>Roseovarius</taxon>
    </lineage>
</organism>
<feature type="transmembrane region" description="Helical" evidence="2">
    <location>
        <begin position="12"/>
        <end position="29"/>
    </location>
</feature>
<keyword evidence="2" id="KW-1133">Transmembrane helix</keyword>
<dbReference type="STRING" id="337701.SAMN05444398_101527"/>
<feature type="transmembrane region" description="Helical" evidence="2">
    <location>
        <begin position="35"/>
        <end position="58"/>
    </location>
</feature>